<sequence length="255" mass="29050">MQFWPILGILQGYFKRPFIIALFCGNAKPHSLSEYLRDLVGELQGLCRGFVVKGKQFSLMVTSVICDAPARAFIKGIKSHTGYSGCDKCIQGGVYKKHRMTFPEVYSSRRTDASFYSMSDEEHHVATSPLKDTSVGMVSGFPHDYMHLVCLGVMRRLFDLWLASGPLRCRISSHQSKLISMVLIDLKDYIPTDFVRKPRPLSERLRWKATELRQFLLYTGPVVLRDVLSTPVYNNFMLLFVAIFILSSDIMCCLK</sequence>
<gene>
    <name evidence="1" type="ORF">UPYG_G00079530</name>
</gene>
<dbReference type="EMBL" id="JAGEUA010000002">
    <property type="protein sequence ID" value="KAL1006948.1"/>
    <property type="molecule type" value="Genomic_DNA"/>
</dbReference>
<organism evidence="1 2">
    <name type="scientific">Umbra pygmaea</name>
    <name type="common">Eastern mudminnow</name>
    <dbReference type="NCBI Taxonomy" id="75934"/>
    <lineage>
        <taxon>Eukaryota</taxon>
        <taxon>Metazoa</taxon>
        <taxon>Chordata</taxon>
        <taxon>Craniata</taxon>
        <taxon>Vertebrata</taxon>
        <taxon>Euteleostomi</taxon>
        <taxon>Actinopterygii</taxon>
        <taxon>Neopterygii</taxon>
        <taxon>Teleostei</taxon>
        <taxon>Protacanthopterygii</taxon>
        <taxon>Esociformes</taxon>
        <taxon>Umbridae</taxon>
        <taxon>Umbra</taxon>
    </lineage>
</organism>
<dbReference type="PANTHER" id="PTHR33053">
    <property type="entry name" value="PROTEIN, PUTATIVE-RELATED"/>
    <property type="match status" value="1"/>
</dbReference>
<name>A0ABD0XDF2_UMBPY</name>
<dbReference type="Proteomes" id="UP001557470">
    <property type="component" value="Unassembled WGS sequence"/>
</dbReference>
<dbReference type="PANTHER" id="PTHR33053:SF24">
    <property type="entry name" value="TRANSPOSASE DOMAIN-CONTAINING PROTEIN"/>
    <property type="match status" value="1"/>
</dbReference>
<evidence type="ECO:0008006" key="3">
    <source>
        <dbReference type="Google" id="ProtNLM"/>
    </source>
</evidence>
<keyword evidence="2" id="KW-1185">Reference proteome</keyword>
<reference evidence="1 2" key="1">
    <citation type="submission" date="2024-06" db="EMBL/GenBank/DDBJ databases">
        <authorList>
            <person name="Pan Q."/>
            <person name="Wen M."/>
            <person name="Jouanno E."/>
            <person name="Zahm M."/>
            <person name="Klopp C."/>
            <person name="Cabau C."/>
            <person name="Louis A."/>
            <person name="Berthelot C."/>
            <person name="Parey E."/>
            <person name="Roest Crollius H."/>
            <person name="Montfort J."/>
            <person name="Robinson-Rechavi M."/>
            <person name="Bouchez O."/>
            <person name="Lampietro C."/>
            <person name="Lopez Roques C."/>
            <person name="Donnadieu C."/>
            <person name="Postlethwait J."/>
            <person name="Bobe J."/>
            <person name="Verreycken H."/>
            <person name="Guiguen Y."/>
        </authorList>
    </citation>
    <scope>NUCLEOTIDE SEQUENCE [LARGE SCALE GENOMIC DNA]</scope>
    <source>
        <strain evidence="1">Up_M1</strain>
        <tissue evidence="1">Testis</tissue>
    </source>
</reference>
<dbReference type="AlphaFoldDB" id="A0ABD0XDF2"/>
<accession>A0ABD0XDF2</accession>
<evidence type="ECO:0000313" key="1">
    <source>
        <dbReference type="EMBL" id="KAL1006948.1"/>
    </source>
</evidence>
<proteinExistence type="predicted"/>
<comment type="caution">
    <text evidence="1">The sequence shown here is derived from an EMBL/GenBank/DDBJ whole genome shotgun (WGS) entry which is preliminary data.</text>
</comment>
<evidence type="ECO:0000313" key="2">
    <source>
        <dbReference type="Proteomes" id="UP001557470"/>
    </source>
</evidence>
<protein>
    <recommendedName>
        <fullName evidence="3">Transposase domain-containing protein</fullName>
    </recommendedName>
</protein>